<evidence type="ECO:0000259" key="2">
    <source>
        <dbReference type="Pfam" id="PF12146"/>
    </source>
</evidence>
<dbReference type="Pfam" id="PF12146">
    <property type="entry name" value="Hydrolase_4"/>
    <property type="match status" value="1"/>
</dbReference>
<dbReference type="PANTHER" id="PTHR12277">
    <property type="entry name" value="ALPHA/BETA HYDROLASE DOMAIN-CONTAINING PROTEIN"/>
    <property type="match status" value="1"/>
</dbReference>
<feature type="domain" description="Serine aminopeptidase S33" evidence="2">
    <location>
        <begin position="71"/>
        <end position="182"/>
    </location>
</feature>
<dbReference type="EMBL" id="VORT01000002">
    <property type="protein sequence ID" value="TXD74245.1"/>
    <property type="molecule type" value="Genomic_DNA"/>
</dbReference>
<organism evidence="3 4">
    <name type="scientific">Aequorivita antarctica</name>
    <dbReference type="NCBI Taxonomy" id="153266"/>
    <lineage>
        <taxon>Bacteria</taxon>
        <taxon>Pseudomonadati</taxon>
        <taxon>Bacteroidota</taxon>
        <taxon>Flavobacteriia</taxon>
        <taxon>Flavobacteriales</taxon>
        <taxon>Flavobacteriaceae</taxon>
        <taxon>Aequorivita</taxon>
    </lineage>
</organism>
<proteinExistence type="predicted"/>
<dbReference type="PANTHER" id="PTHR12277:SF81">
    <property type="entry name" value="PROTEIN ABHD13"/>
    <property type="match status" value="1"/>
</dbReference>
<keyword evidence="1" id="KW-0812">Transmembrane</keyword>
<dbReference type="AlphaFoldDB" id="A0A5C6Z310"/>
<gene>
    <name evidence="3" type="ORF">ESU54_03045</name>
</gene>
<name>A0A5C6Z310_9FLAO</name>
<evidence type="ECO:0000313" key="3">
    <source>
        <dbReference type="EMBL" id="TXD74245.1"/>
    </source>
</evidence>
<keyword evidence="4" id="KW-1185">Reference proteome</keyword>
<protein>
    <submittedName>
        <fullName evidence="3">Lysophospholipase</fullName>
    </submittedName>
</protein>
<evidence type="ECO:0000313" key="4">
    <source>
        <dbReference type="Proteomes" id="UP000321497"/>
    </source>
</evidence>
<dbReference type="OrthoDB" id="9777090at2"/>
<dbReference type="RefSeq" id="WP_111843675.1">
    <property type="nucleotide sequence ID" value="NZ_UEGI01000003.1"/>
</dbReference>
<keyword evidence="1" id="KW-1133">Transmembrane helix</keyword>
<dbReference type="Proteomes" id="UP000321497">
    <property type="component" value="Unassembled WGS sequence"/>
</dbReference>
<dbReference type="Gene3D" id="3.40.50.1820">
    <property type="entry name" value="alpha/beta hydrolase"/>
    <property type="match status" value="2"/>
</dbReference>
<reference evidence="3 4" key="1">
    <citation type="submission" date="2019-08" db="EMBL/GenBank/DDBJ databases">
        <title>Genome of Aequorivita antarctica SW49 (type strain).</title>
        <authorList>
            <person name="Bowman J.P."/>
        </authorList>
    </citation>
    <scope>NUCLEOTIDE SEQUENCE [LARGE SCALE GENOMIC DNA]</scope>
    <source>
        <strain evidence="3 4">SW49</strain>
    </source>
</reference>
<sequence length="265" mass="30805">MIRRLKKFLIIIASLYALIFIGLYFLQEKMIFMPESLPQDYSYSFPENFDEINLRTPDGAILNALHFKAENPKGVVLYFHGNAGELSRWGMIVQKFVELQYDVLVMDYRTYGKSTGKLSQKALYNDAQLFYDELLKNYREDEIVVYGRSLGTTFATYVAAKNHPKQLILEAPFYSLNELASERFPIYPVSWFLKFNFPTYQYLKEVSCPVTIFHGTDDLVVNYENSEKLSKIPTKGKLNFISIPEGTHHNLGNHEVYKRTLDKIL</sequence>
<accession>A0A5C6Z310</accession>
<comment type="caution">
    <text evidence="3">The sequence shown here is derived from an EMBL/GenBank/DDBJ whole genome shotgun (WGS) entry which is preliminary data.</text>
</comment>
<feature type="transmembrane region" description="Helical" evidence="1">
    <location>
        <begin position="7"/>
        <end position="26"/>
    </location>
</feature>
<dbReference type="InterPro" id="IPR022742">
    <property type="entry name" value="Hydrolase_4"/>
</dbReference>
<evidence type="ECO:0000256" key="1">
    <source>
        <dbReference type="SAM" id="Phobius"/>
    </source>
</evidence>
<keyword evidence="1" id="KW-0472">Membrane</keyword>
<dbReference type="InterPro" id="IPR029058">
    <property type="entry name" value="AB_hydrolase_fold"/>
</dbReference>
<dbReference type="SUPFAM" id="SSF53474">
    <property type="entry name" value="alpha/beta-Hydrolases"/>
    <property type="match status" value="1"/>
</dbReference>